<gene>
    <name evidence="8" type="ORF">TRIADDRAFT_33687</name>
</gene>
<dbReference type="InterPro" id="IPR027417">
    <property type="entry name" value="P-loop_NTPase"/>
</dbReference>
<dbReference type="SMART" id="SM00533">
    <property type="entry name" value="MUTSd"/>
    <property type="match status" value="1"/>
</dbReference>
<keyword evidence="5 6" id="KW-0238">DNA-binding</keyword>
<dbReference type="SUPFAM" id="SSF48334">
    <property type="entry name" value="DNA repair protein MutS, domain III"/>
    <property type="match status" value="1"/>
</dbReference>
<dbReference type="FunFam" id="3.40.50.300:FF:000645">
    <property type="entry name" value="DNA mismatch repair protein"/>
    <property type="match status" value="1"/>
</dbReference>
<dbReference type="PANTHER" id="PTHR11361">
    <property type="entry name" value="DNA MISMATCH REPAIR PROTEIN MUTS FAMILY MEMBER"/>
    <property type="match status" value="1"/>
</dbReference>
<dbReference type="GO" id="GO:0006298">
    <property type="term" value="P:mismatch repair"/>
    <property type="evidence" value="ECO:0000318"/>
    <property type="project" value="GO_Central"/>
</dbReference>
<dbReference type="InterPro" id="IPR007861">
    <property type="entry name" value="DNA_mismatch_repair_MutS_clamp"/>
</dbReference>
<dbReference type="OMA" id="TPMMAQY"/>
<dbReference type="GO" id="GO:0032301">
    <property type="term" value="C:MutSalpha complex"/>
    <property type="evidence" value="ECO:0000318"/>
    <property type="project" value="GO_Central"/>
</dbReference>
<dbReference type="InterPro" id="IPR036678">
    <property type="entry name" value="MutS_con_dom_sf"/>
</dbReference>
<dbReference type="Gene3D" id="3.40.50.300">
    <property type="entry name" value="P-loop containing nucleotide triphosphate hydrolases"/>
    <property type="match status" value="1"/>
</dbReference>
<dbReference type="InterPro" id="IPR016151">
    <property type="entry name" value="DNA_mismatch_repair_MutS_N"/>
</dbReference>
<evidence type="ECO:0000256" key="4">
    <source>
        <dbReference type="ARBA" id="ARBA00022840"/>
    </source>
</evidence>
<dbReference type="SMART" id="SM00534">
    <property type="entry name" value="MUTSac"/>
    <property type="match status" value="1"/>
</dbReference>
<dbReference type="GO" id="GO:0005634">
    <property type="term" value="C:nucleus"/>
    <property type="evidence" value="ECO:0000318"/>
    <property type="project" value="GO_Central"/>
</dbReference>
<dbReference type="Gene3D" id="3.30.420.110">
    <property type="entry name" value="MutS, connector domain"/>
    <property type="match status" value="1"/>
</dbReference>
<reference evidence="8 9" key="1">
    <citation type="journal article" date="2008" name="Nature">
        <title>The Trichoplax genome and the nature of placozoans.</title>
        <authorList>
            <person name="Srivastava M."/>
            <person name="Begovic E."/>
            <person name="Chapman J."/>
            <person name="Putnam N.H."/>
            <person name="Hellsten U."/>
            <person name="Kawashima T."/>
            <person name="Kuo A."/>
            <person name="Mitros T."/>
            <person name="Salamov A."/>
            <person name="Carpenter M.L."/>
            <person name="Signorovitch A.Y."/>
            <person name="Moreno M.A."/>
            <person name="Kamm K."/>
            <person name="Grimwood J."/>
            <person name="Schmutz J."/>
            <person name="Shapiro H."/>
            <person name="Grigoriev I.V."/>
            <person name="Buss L.W."/>
            <person name="Schierwater B."/>
            <person name="Dellaporta S.L."/>
            <person name="Rokhsar D.S."/>
        </authorList>
    </citation>
    <scope>NUCLEOTIDE SEQUENCE [LARGE SCALE GENOMIC DNA]</scope>
    <source>
        <strain evidence="8 9">Grell-BS-1999</strain>
    </source>
</reference>
<dbReference type="SUPFAM" id="SSF55271">
    <property type="entry name" value="DNA repair protein MutS, domain I"/>
    <property type="match status" value="1"/>
</dbReference>
<dbReference type="STRING" id="10228.B3SD12"/>
<keyword evidence="2 6" id="KW-0547">Nucleotide-binding</keyword>
<protein>
    <recommendedName>
        <fullName evidence="7">DNA mismatch repair proteins mutS family domain-containing protein</fullName>
    </recommendedName>
</protein>
<dbReference type="GeneID" id="6759344"/>
<evidence type="ECO:0000256" key="2">
    <source>
        <dbReference type="ARBA" id="ARBA00022741"/>
    </source>
</evidence>
<dbReference type="FunFam" id="1.10.1420.10:FF:000005">
    <property type="entry name" value="DNA mismatch repair protein"/>
    <property type="match status" value="1"/>
</dbReference>
<dbReference type="AlphaFoldDB" id="B3SD12"/>
<dbReference type="InterPro" id="IPR007860">
    <property type="entry name" value="DNA_mmatch_repair_MutS_con_dom"/>
</dbReference>
<evidence type="ECO:0000313" key="8">
    <source>
        <dbReference type="EMBL" id="EDV19356.1"/>
    </source>
</evidence>
<dbReference type="InterPro" id="IPR045076">
    <property type="entry name" value="MutS"/>
</dbReference>
<dbReference type="FunFam" id="3.40.1170.10:FF:000002">
    <property type="entry name" value="DNA mismatch repair protein"/>
    <property type="match status" value="1"/>
</dbReference>
<dbReference type="CDD" id="cd03286">
    <property type="entry name" value="ABC_MSH6_euk"/>
    <property type="match status" value="1"/>
</dbReference>
<keyword evidence="9" id="KW-1185">Reference proteome</keyword>
<dbReference type="Pfam" id="PF05188">
    <property type="entry name" value="MutS_II"/>
    <property type="match status" value="1"/>
</dbReference>
<dbReference type="InterPro" id="IPR007695">
    <property type="entry name" value="DNA_mismatch_repair_MutS-lik_N"/>
</dbReference>
<dbReference type="GO" id="GO:0140664">
    <property type="term" value="F:ATP-dependent DNA damage sensor activity"/>
    <property type="evidence" value="ECO:0007669"/>
    <property type="project" value="InterPro"/>
</dbReference>
<dbReference type="PROSITE" id="PS00486">
    <property type="entry name" value="DNA_MISMATCH_REPAIR_2"/>
    <property type="match status" value="1"/>
</dbReference>
<dbReference type="Proteomes" id="UP000009022">
    <property type="component" value="Unassembled WGS sequence"/>
</dbReference>
<dbReference type="SUPFAM" id="SSF52540">
    <property type="entry name" value="P-loop containing nucleoside triphosphate hydrolases"/>
    <property type="match status" value="1"/>
</dbReference>
<feature type="non-terminal residue" evidence="8">
    <location>
        <position position="1"/>
    </location>
</feature>
<evidence type="ECO:0000256" key="6">
    <source>
        <dbReference type="RuleBase" id="RU003756"/>
    </source>
</evidence>
<dbReference type="EMBL" id="DS985275">
    <property type="protein sequence ID" value="EDV19356.1"/>
    <property type="molecule type" value="Genomic_DNA"/>
</dbReference>
<comment type="similarity">
    <text evidence="1 6">Belongs to the DNA mismatch repair MutS family.</text>
</comment>
<dbReference type="Pfam" id="PF05190">
    <property type="entry name" value="MutS_IV"/>
    <property type="match status" value="1"/>
</dbReference>
<dbReference type="Gene3D" id="3.40.1170.10">
    <property type="entry name" value="DNA repair protein MutS, domain I"/>
    <property type="match status" value="1"/>
</dbReference>
<dbReference type="InterPro" id="IPR000432">
    <property type="entry name" value="DNA_mismatch_repair_MutS_C"/>
</dbReference>
<keyword evidence="6" id="KW-0234">DNA repair</keyword>
<dbReference type="HOGENOM" id="CLU_002472_1_3_1"/>
<evidence type="ECO:0000256" key="3">
    <source>
        <dbReference type="ARBA" id="ARBA00022763"/>
    </source>
</evidence>
<dbReference type="RefSeq" id="XP_002118131.1">
    <property type="nucleotide sequence ID" value="XM_002118095.1"/>
</dbReference>
<organism evidence="8 9">
    <name type="scientific">Trichoplax adhaerens</name>
    <name type="common">Trichoplax reptans</name>
    <dbReference type="NCBI Taxonomy" id="10228"/>
    <lineage>
        <taxon>Eukaryota</taxon>
        <taxon>Metazoa</taxon>
        <taxon>Placozoa</taxon>
        <taxon>Uniplacotomia</taxon>
        <taxon>Trichoplacea</taxon>
        <taxon>Trichoplacidae</taxon>
        <taxon>Trichoplax</taxon>
    </lineage>
</organism>
<dbReference type="FunFam" id="3.30.420.110:FF:000013">
    <property type="entry name" value="DNA mismatch repair protein"/>
    <property type="match status" value="1"/>
</dbReference>
<dbReference type="CTD" id="6759344"/>
<dbReference type="Pfam" id="PF01624">
    <property type="entry name" value="MutS_I"/>
    <property type="match status" value="1"/>
</dbReference>
<evidence type="ECO:0000259" key="7">
    <source>
        <dbReference type="PROSITE" id="PS00486"/>
    </source>
</evidence>
<dbReference type="GO" id="GO:0030983">
    <property type="term" value="F:mismatched DNA binding"/>
    <property type="evidence" value="ECO:0000318"/>
    <property type="project" value="GO_Central"/>
</dbReference>
<dbReference type="GO" id="GO:0005524">
    <property type="term" value="F:ATP binding"/>
    <property type="evidence" value="ECO:0007669"/>
    <property type="project" value="UniProtKB-KW"/>
</dbReference>
<keyword evidence="3 6" id="KW-0227">DNA damage</keyword>
<evidence type="ECO:0000313" key="9">
    <source>
        <dbReference type="Proteomes" id="UP000009022"/>
    </source>
</evidence>
<dbReference type="InterPro" id="IPR007696">
    <property type="entry name" value="DNA_mismatch_repair_MutS_core"/>
</dbReference>
<dbReference type="SUPFAM" id="SSF53150">
    <property type="entry name" value="DNA repair protein MutS, domain II"/>
    <property type="match status" value="1"/>
</dbReference>
<name>B3SD12_TRIAD</name>
<dbReference type="Pfam" id="PF05192">
    <property type="entry name" value="MutS_III"/>
    <property type="match status" value="1"/>
</dbReference>
<comment type="function">
    <text evidence="6">Component of the post-replicative DNA mismatch repair system (MMR).</text>
</comment>
<feature type="domain" description="DNA mismatch repair proteins mutS family" evidence="7">
    <location>
        <begin position="857"/>
        <end position="873"/>
    </location>
</feature>
<dbReference type="KEGG" id="tad:TRIADDRAFT_33687"/>
<evidence type="ECO:0000256" key="5">
    <source>
        <dbReference type="ARBA" id="ARBA00023125"/>
    </source>
</evidence>
<keyword evidence="4" id="KW-0067">ATP-binding</keyword>
<proteinExistence type="inferred from homology"/>
<dbReference type="PhylomeDB" id="B3SD12"/>
<dbReference type="PIRSF" id="PIRSF037677">
    <property type="entry name" value="DNA_mis_repair_Msh6"/>
    <property type="match status" value="1"/>
</dbReference>
<dbReference type="PANTHER" id="PTHR11361:SF148">
    <property type="entry name" value="DNA MISMATCH REPAIR PROTEIN MSH6"/>
    <property type="match status" value="1"/>
</dbReference>
<evidence type="ECO:0000256" key="1">
    <source>
        <dbReference type="ARBA" id="ARBA00006271"/>
    </source>
</evidence>
<dbReference type="OrthoDB" id="10252754at2759"/>
<dbReference type="InterPro" id="IPR017261">
    <property type="entry name" value="DNA_mismatch_repair_MutS/MSH"/>
</dbReference>
<dbReference type="eggNOG" id="KOG0217">
    <property type="taxonomic scope" value="Eukaryota"/>
</dbReference>
<dbReference type="Pfam" id="PF00488">
    <property type="entry name" value="MutS_V"/>
    <property type="match status" value="1"/>
</dbReference>
<dbReference type="InterPro" id="IPR036187">
    <property type="entry name" value="DNA_mismatch_repair_MutS_sf"/>
</dbReference>
<accession>B3SD12</accession>
<dbReference type="NCBIfam" id="NF003810">
    <property type="entry name" value="PRK05399.1"/>
    <property type="match status" value="1"/>
</dbReference>
<sequence length="984" mass="111450">GNDNYIHQGLKWMQDGFRKDSKGRLQSDPEYDSRTLWLPSGFLKEQTPLMRQWWQIKSENFDSVLCFKVGKFYEMYHMDALIGISELGLILMRVTQSSTAVAHCGFPEIAFSRYAETLAQRGYRVVRVEQTETPQMMEERVKSSTRPTKFDKVVNREVCGRITKATRTFSVQNYEDPNSENAFLLAIIERERDDLAVGHSLLGVCFLDTTIGKFHLGQFTDDRQCSRLRTLVTHFQPVQILYERGKVSSKLQHIFQHDLLSAMKDALAPGSEFWDSNNTLKILSEKSYFTKDGNEADDASLDTWPETLRNFVEGDGFGITAKEDYDLTVSALGASIWYLTKCFLDYDLMSLKNFEEYVPPDAPSPDRLVAGNILKHKHMILDAVTLINLDILPTASDSGLRGTLLEKLDYCVTPTGKRLFKHWLCTPLCDPVLINDRLDSVEDLMAMSSAVSDCLNTLRKIPDLEKLINKIHSLGSSRRSNHPDNKAIFFEDTAYSKRKILEFISVINGFKTLLQSIESLQTNRDKMKSRLLLQIITYTGENFSGIKGKFPQLLEYIQFFQKAFDHEQAKKDGKIIPKPGADPEYDDAIQSIAEIKQELEHYLDSQKKRLNCRNIRYWGQGRNRYQIEVPESVLSRYTPNDYELRSRKKGFKRFWTGDILNLIESLTNAEERRDAALKDAMRRIFLKFDEYYENWNVAIQCVAVLDALCSLASYSSSIESESCRPKVAFAGNNDEPYVEIRNGRHPCISQTFSGGDFIPNDTIIGIKDSNNCNETGNSVLVTGPNMGGKSTLMRQVGLLAIMAQLGCYVPATSCCLSPVDRLFTRLGASDRIMSGESTFFVELSETTTILRHATKHSLVLLDELGRGTATYDGTAIAGAVVSHLAHEIKCRTLFSTHYHSLVEDFVSDPNVRLGHMACMVENEDDDDPSKETITFLYKFVAGACPKSYGFNAARLAGLPDNVIVKAKRKAKEFESSAKKLHLFR</sequence>
<dbReference type="InParanoid" id="B3SD12"/>
<dbReference type="Gene3D" id="1.10.1420.10">
    <property type="match status" value="2"/>
</dbReference>